<dbReference type="PIRSF" id="PIRSF010045">
    <property type="entry name" value="DUF850_TM_euk"/>
    <property type="match status" value="1"/>
</dbReference>
<dbReference type="InterPro" id="IPR008568">
    <property type="entry name" value="EMC3"/>
</dbReference>
<sequence>MEQPLLLDSALRNWVLLPITLVMVLVGILRQNLMKLLESKPKLTTLTEARQRHILARSSALRMNYPAIPPTSVEGRKAFLSRVLGDGTYLAPETKQAAEKAANRQPDEMPESPLNESTMEGMMQMAKRSLVMMIPQTVIMGWINFFFTGFVITRLPFPLTQRFKIMLQRDVDTTDLNVSWVSSLSWYFLNLYGLDAIYRLVLGNAQAADSMRDMAAFGSGAALVNQTQNPMAPQTDHIKLHHAERDSLELIGAVGTKEVRWIGDGIEARVLDLYSF</sequence>
<dbReference type="PANTHER" id="PTHR13116:SF5">
    <property type="entry name" value="ER MEMBRANE PROTEIN COMPLEX SUBUNIT 3"/>
    <property type="match status" value="1"/>
</dbReference>
<comment type="function">
    <text evidence="7">The EMC seems to be required for efficient folding of proteins in the endoplasmic reticulum (ER).</text>
</comment>
<dbReference type="PANTHER" id="PTHR13116">
    <property type="entry name" value="ER MEMBRANE PROTEIN COMPLEX SUBUNIT 3"/>
    <property type="match status" value="1"/>
</dbReference>
<dbReference type="Pfam" id="PF01956">
    <property type="entry name" value="EMC3_TMCO1"/>
    <property type="match status" value="1"/>
</dbReference>
<evidence type="ECO:0000256" key="9">
    <source>
        <dbReference type="SAM" id="Phobius"/>
    </source>
</evidence>
<dbReference type="EMBL" id="CP119898">
    <property type="protein sequence ID" value="WFD28538.1"/>
    <property type="molecule type" value="Genomic_DNA"/>
</dbReference>
<accession>A0AAF0J4X2</accession>
<dbReference type="GO" id="GO:0072546">
    <property type="term" value="C:EMC complex"/>
    <property type="evidence" value="ECO:0007669"/>
    <property type="project" value="TreeGrafter"/>
</dbReference>
<evidence type="ECO:0000256" key="2">
    <source>
        <dbReference type="ARBA" id="ARBA00005376"/>
    </source>
</evidence>
<evidence type="ECO:0000256" key="8">
    <source>
        <dbReference type="SAM" id="MobiDB-lite"/>
    </source>
</evidence>
<evidence type="ECO:0000256" key="6">
    <source>
        <dbReference type="ARBA" id="ARBA00023136"/>
    </source>
</evidence>
<name>A0AAF0J4X2_9BASI</name>
<gene>
    <name evidence="10" type="ORF">MNAN1_003550</name>
</gene>
<feature type="compositionally biased region" description="Basic and acidic residues" evidence="8">
    <location>
        <begin position="96"/>
        <end position="107"/>
    </location>
</feature>
<feature type="transmembrane region" description="Helical" evidence="9">
    <location>
        <begin position="184"/>
        <end position="202"/>
    </location>
</feature>
<evidence type="ECO:0000256" key="3">
    <source>
        <dbReference type="ARBA" id="ARBA00020822"/>
    </source>
</evidence>
<evidence type="ECO:0000256" key="7">
    <source>
        <dbReference type="PIRNR" id="PIRNR010045"/>
    </source>
</evidence>
<evidence type="ECO:0000313" key="10">
    <source>
        <dbReference type="EMBL" id="WFD28538.1"/>
    </source>
</evidence>
<dbReference type="Proteomes" id="UP001213623">
    <property type="component" value="Chromosome 7"/>
</dbReference>
<keyword evidence="11" id="KW-1185">Reference proteome</keyword>
<keyword evidence="5 9" id="KW-1133">Transmembrane helix</keyword>
<keyword evidence="4 9" id="KW-0812">Transmembrane</keyword>
<dbReference type="GO" id="GO:0034975">
    <property type="term" value="P:protein folding in endoplasmic reticulum"/>
    <property type="evidence" value="ECO:0007669"/>
    <property type="project" value="TreeGrafter"/>
</dbReference>
<dbReference type="InterPro" id="IPR002809">
    <property type="entry name" value="EMC3/TMCO1"/>
</dbReference>
<keyword evidence="6 9" id="KW-0472">Membrane</keyword>
<feature type="region of interest" description="Disordered" evidence="8">
    <location>
        <begin position="95"/>
        <end position="115"/>
    </location>
</feature>
<protein>
    <recommendedName>
        <fullName evidence="3 7">ER membrane protein complex subunit 3</fullName>
    </recommendedName>
</protein>
<proteinExistence type="inferred from homology"/>
<evidence type="ECO:0000313" key="11">
    <source>
        <dbReference type="Proteomes" id="UP001213623"/>
    </source>
</evidence>
<comment type="subcellular location">
    <subcellularLocation>
        <location evidence="1">Membrane</location>
        <topology evidence="1">Multi-pass membrane protein</topology>
    </subcellularLocation>
</comment>
<evidence type="ECO:0000256" key="4">
    <source>
        <dbReference type="ARBA" id="ARBA00022692"/>
    </source>
</evidence>
<evidence type="ECO:0000256" key="5">
    <source>
        <dbReference type="ARBA" id="ARBA00022989"/>
    </source>
</evidence>
<evidence type="ECO:0000256" key="1">
    <source>
        <dbReference type="ARBA" id="ARBA00004141"/>
    </source>
</evidence>
<feature type="transmembrane region" description="Helical" evidence="9">
    <location>
        <begin position="14"/>
        <end position="33"/>
    </location>
</feature>
<feature type="transmembrane region" description="Helical" evidence="9">
    <location>
        <begin position="130"/>
        <end position="152"/>
    </location>
</feature>
<comment type="similarity">
    <text evidence="2 7">Belongs to the EMC3 family.</text>
</comment>
<dbReference type="AlphaFoldDB" id="A0AAF0J4X2"/>
<organism evidence="10 11">
    <name type="scientific">Malassezia nana</name>
    <dbReference type="NCBI Taxonomy" id="180528"/>
    <lineage>
        <taxon>Eukaryota</taxon>
        <taxon>Fungi</taxon>
        <taxon>Dikarya</taxon>
        <taxon>Basidiomycota</taxon>
        <taxon>Ustilaginomycotina</taxon>
        <taxon>Malasseziomycetes</taxon>
        <taxon>Malasseziales</taxon>
        <taxon>Malasseziaceae</taxon>
        <taxon>Malassezia</taxon>
    </lineage>
</organism>
<reference evidence="10" key="1">
    <citation type="submission" date="2023-03" db="EMBL/GenBank/DDBJ databases">
        <title>Mating type loci evolution in Malassezia.</title>
        <authorList>
            <person name="Coelho M.A."/>
        </authorList>
    </citation>
    <scope>NUCLEOTIDE SEQUENCE</scope>
    <source>
        <strain evidence="10">CBS 9557</strain>
    </source>
</reference>
<dbReference type="SMART" id="SM01415">
    <property type="entry name" value="DUF106"/>
    <property type="match status" value="1"/>
</dbReference>